<evidence type="ECO:0000256" key="1">
    <source>
        <dbReference type="ARBA" id="ARBA00000968"/>
    </source>
</evidence>
<dbReference type="Gene3D" id="2.40.30.20">
    <property type="match status" value="2"/>
</dbReference>
<dbReference type="EMBL" id="CP002032">
    <property type="protein sequence ID" value="ADH59826.1"/>
    <property type="molecule type" value="Genomic_DNA"/>
</dbReference>
<evidence type="ECO:0000256" key="2">
    <source>
        <dbReference type="ARBA" id="ARBA00002803"/>
    </source>
</evidence>
<dbReference type="NCBIfam" id="NF009566">
    <property type="entry name" value="PRK13020.1"/>
    <property type="match status" value="1"/>
</dbReference>
<sequence length="207" mass="22732">MFTGIIEETGTVKNITHGTFTKIVIKCSKVLEETKIGDSIAVNGVCLTVTNISDESFAADVMPETMRASNLKDLKTGSIVNLERALQVGRRMGGHIVTGHIDCVGKIIEKRQEKNAFIFKIAINEKFTKYIARKGSIAVDGISLTVVEDGYDYFTVSVIPHTMLKTTLGYKGVGDSVNIEVDILSKYVEKLIGKKDIKDLLKENGFI</sequence>
<evidence type="ECO:0000256" key="9">
    <source>
        <dbReference type="NCBIfam" id="TIGR00187"/>
    </source>
</evidence>
<accession>A0ABN3Z198</accession>
<keyword evidence="6" id="KW-0686">Riboflavin biosynthesis</keyword>
<dbReference type="PIRSF" id="PIRSF000498">
    <property type="entry name" value="Riboflavin_syn_A"/>
    <property type="match status" value="1"/>
</dbReference>
<feature type="domain" description="Lumazine-binding" evidence="11">
    <location>
        <begin position="1"/>
        <end position="95"/>
    </location>
</feature>
<dbReference type="GO" id="GO:0004746">
    <property type="term" value="F:riboflavin synthase activity"/>
    <property type="evidence" value="ECO:0007669"/>
    <property type="project" value="UniProtKB-EC"/>
</dbReference>
<reference evidence="12 13" key="1">
    <citation type="submission" date="2010-05" db="EMBL/GenBank/DDBJ databases">
        <title>Complete sequence of Thermoanaerobacter mathranii subsp. mathranii mathranii str. A3.</title>
        <authorList>
            <consortium name="US DOE Joint Genome Institute"/>
            <person name="Lucas S."/>
            <person name="Copeland A."/>
            <person name="Lapidus A."/>
            <person name="Cheng J.-F."/>
            <person name="Bruce D."/>
            <person name="Goodwin L."/>
            <person name="Pitluck S."/>
            <person name="Held B."/>
            <person name="Detter J.C."/>
            <person name="Han C."/>
            <person name="Tapia R."/>
            <person name="Land M."/>
            <person name="Hauser L."/>
            <person name="Kyrpides N."/>
            <person name="Mikhailova N."/>
            <person name="Zhou J."/>
            <person name="Hemme C."/>
            <person name="Woyke T."/>
        </authorList>
    </citation>
    <scope>NUCLEOTIDE SEQUENCE [LARGE SCALE GENOMIC DNA]</scope>
    <source>
        <strain evidence="12 13">A3</strain>
    </source>
</reference>
<dbReference type="NCBIfam" id="TIGR00187">
    <property type="entry name" value="ribE"/>
    <property type="match status" value="1"/>
</dbReference>
<dbReference type="InterPro" id="IPR017938">
    <property type="entry name" value="Riboflavin_synthase-like_b-brl"/>
</dbReference>
<evidence type="ECO:0000313" key="12">
    <source>
        <dbReference type="EMBL" id="ADH59826.1"/>
    </source>
</evidence>
<feature type="repeat" description="Lumazine-binding" evidence="10">
    <location>
        <begin position="96"/>
        <end position="192"/>
    </location>
</feature>
<keyword evidence="7 12" id="KW-0808">Transferase</keyword>
<comment type="pathway">
    <text evidence="3">Cofactor biosynthesis; riboflavin biosynthesis; riboflavin from 2-hydroxy-3-oxobutyl phosphate and 5-amino-6-(D-ribitylamino)uracil: step 2/2.</text>
</comment>
<gene>
    <name evidence="12" type="ordered locus">Tmath_0039</name>
</gene>
<comment type="function">
    <text evidence="2">Catalyzes the dismutation of two molecules of 6,7-dimethyl-8-ribityllumazine, resulting in the formation of riboflavin and 5-amino-6-(D-ribitylamino)uracil.</text>
</comment>
<evidence type="ECO:0000256" key="6">
    <source>
        <dbReference type="ARBA" id="ARBA00022619"/>
    </source>
</evidence>
<evidence type="ECO:0000256" key="10">
    <source>
        <dbReference type="PROSITE-ProRule" id="PRU00524"/>
    </source>
</evidence>
<dbReference type="SUPFAM" id="SSF63380">
    <property type="entry name" value="Riboflavin synthase domain-like"/>
    <property type="match status" value="2"/>
</dbReference>
<dbReference type="PANTHER" id="PTHR21098">
    <property type="entry name" value="RIBOFLAVIN SYNTHASE ALPHA CHAIN"/>
    <property type="match status" value="1"/>
</dbReference>
<evidence type="ECO:0000256" key="5">
    <source>
        <dbReference type="ARBA" id="ARBA00013950"/>
    </source>
</evidence>
<feature type="repeat" description="Lumazine-binding" evidence="10">
    <location>
        <begin position="1"/>
        <end position="95"/>
    </location>
</feature>
<evidence type="ECO:0000256" key="4">
    <source>
        <dbReference type="ARBA" id="ARBA00012827"/>
    </source>
</evidence>
<name>A0ABN3Z198_THEM3</name>
<evidence type="ECO:0000256" key="7">
    <source>
        <dbReference type="ARBA" id="ARBA00022679"/>
    </source>
</evidence>
<dbReference type="RefSeq" id="WP_009052038.1">
    <property type="nucleotide sequence ID" value="NC_014209.1"/>
</dbReference>
<dbReference type="PANTHER" id="PTHR21098:SF12">
    <property type="entry name" value="RIBOFLAVIN SYNTHASE"/>
    <property type="match status" value="1"/>
</dbReference>
<dbReference type="NCBIfam" id="NF006767">
    <property type="entry name" value="PRK09289.1"/>
    <property type="match status" value="1"/>
</dbReference>
<organism evidence="12 13">
    <name type="scientific">Thermoanaerobacter mathranii subsp. mathranii (strain DSM 11426 / CCUG 53645 / CIP 108742 / A3)</name>
    <dbReference type="NCBI Taxonomy" id="583358"/>
    <lineage>
        <taxon>Bacteria</taxon>
        <taxon>Bacillati</taxon>
        <taxon>Bacillota</taxon>
        <taxon>Clostridia</taxon>
        <taxon>Thermoanaerobacterales</taxon>
        <taxon>Thermoanaerobacteraceae</taxon>
        <taxon>Thermoanaerobacter</taxon>
    </lineage>
</organism>
<dbReference type="PROSITE" id="PS51177">
    <property type="entry name" value="LUMAZINE_BIND"/>
    <property type="match status" value="2"/>
</dbReference>
<dbReference type="CDD" id="cd00402">
    <property type="entry name" value="Riboflavin_synthase_like"/>
    <property type="match status" value="1"/>
</dbReference>
<evidence type="ECO:0000256" key="3">
    <source>
        <dbReference type="ARBA" id="ARBA00004887"/>
    </source>
</evidence>
<keyword evidence="13" id="KW-1185">Reference proteome</keyword>
<comment type="catalytic activity">
    <reaction evidence="1">
        <text>2 6,7-dimethyl-8-(1-D-ribityl)lumazine + H(+) = 5-amino-6-(D-ribitylamino)uracil + riboflavin</text>
        <dbReference type="Rhea" id="RHEA:20772"/>
        <dbReference type="ChEBI" id="CHEBI:15378"/>
        <dbReference type="ChEBI" id="CHEBI:15934"/>
        <dbReference type="ChEBI" id="CHEBI:57986"/>
        <dbReference type="ChEBI" id="CHEBI:58201"/>
        <dbReference type="EC" id="2.5.1.9"/>
    </reaction>
</comment>
<keyword evidence="8" id="KW-0677">Repeat</keyword>
<dbReference type="EC" id="2.5.1.9" evidence="4 9"/>
<evidence type="ECO:0000259" key="11">
    <source>
        <dbReference type="PROSITE" id="PS51177"/>
    </source>
</evidence>
<dbReference type="Pfam" id="PF00677">
    <property type="entry name" value="Lum_binding"/>
    <property type="match status" value="2"/>
</dbReference>
<evidence type="ECO:0000256" key="8">
    <source>
        <dbReference type="ARBA" id="ARBA00022737"/>
    </source>
</evidence>
<proteinExistence type="predicted"/>
<dbReference type="InterPro" id="IPR023366">
    <property type="entry name" value="ATP_synth_asu-like_sf"/>
</dbReference>
<protein>
    <recommendedName>
        <fullName evidence="5 9">Riboflavin synthase</fullName>
        <ecNumber evidence="4 9">2.5.1.9</ecNumber>
    </recommendedName>
</protein>
<dbReference type="InterPro" id="IPR026017">
    <property type="entry name" value="Lumazine-bd_dom"/>
</dbReference>
<feature type="domain" description="Lumazine-binding" evidence="11">
    <location>
        <begin position="96"/>
        <end position="192"/>
    </location>
</feature>
<dbReference type="Proteomes" id="UP000002064">
    <property type="component" value="Chromosome"/>
</dbReference>
<dbReference type="InterPro" id="IPR001783">
    <property type="entry name" value="Lumazine-bd"/>
</dbReference>
<evidence type="ECO:0000313" key="13">
    <source>
        <dbReference type="Proteomes" id="UP000002064"/>
    </source>
</evidence>